<dbReference type="Proteomes" id="UP000025748">
    <property type="component" value="Unassembled WGS sequence"/>
</dbReference>
<comment type="caution">
    <text evidence="1">The sequence shown here is derived from an EMBL/GenBank/DDBJ whole genome shotgun (WGS) entry which is preliminary data.</text>
</comment>
<keyword evidence="2" id="KW-1185">Reference proteome</keyword>
<organism evidence="1 2">
    <name type="scientific">Bordetella hinzii OH87 BAL007II</name>
    <dbReference type="NCBI Taxonomy" id="1331262"/>
    <lineage>
        <taxon>Bacteria</taxon>
        <taxon>Pseudomonadati</taxon>
        <taxon>Pseudomonadota</taxon>
        <taxon>Betaproteobacteria</taxon>
        <taxon>Burkholderiales</taxon>
        <taxon>Alcaligenaceae</taxon>
        <taxon>Bordetella</taxon>
    </lineage>
</organism>
<proteinExistence type="predicted"/>
<evidence type="ECO:0000313" key="1">
    <source>
        <dbReference type="EMBL" id="KCB25088.1"/>
    </source>
</evidence>
<reference evidence="1 2" key="1">
    <citation type="submission" date="2014-03" db="EMBL/GenBank/DDBJ databases">
        <title>Genome sequence of Bordetella hinzii.</title>
        <authorList>
            <person name="Register K."/>
            <person name="Harvill E."/>
            <person name="Goodfield L.L."/>
            <person name="Ivanov Y.V."/>
            <person name="Meyer J.A."/>
            <person name="Muse S.J."/>
            <person name="Jacobs N."/>
            <person name="Bendor L."/>
            <person name="Smallridge W.E."/>
            <person name="Brinkac L.M."/>
            <person name="Sanka R."/>
            <person name="Kim M."/>
            <person name="Losada L."/>
        </authorList>
    </citation>
    <scope>NUCLEOTIDE SEQUENCE [LARGE SCALE GENOMIC DNA]</scope>
    <source>
        <strain evidence="1 2">OH87 BAL007II</strain>
    </source>
</reference>
<evidence type="ECO:0000313" key="2">
    <source>
        <dbReference type="Proteomes" id="UP000025748"/>
    </source>
</evidence>
<protein>
    <submittedName>
        <fullName evidence="1">Uncharacterized protein</fullName>
    </submittedName>
</protein>
<gene>
    <name evidence="1" type="ORF">L544_1059</name>
</gene>
<dbReference type="EMBL" id="JHEM01000010">
    <property type="protein sequence ID" value="KCB25088.1"/>
    <property type="molecule type" value="Genomic_DNA"/>
</dbReference>
<name>A0ABR4R3S2_9BORD</name>
<accession>A0ABR4R3S2</accession>
<sequence length="80" mass="8213">MPAAVAGELLRLHIELRQAAQAPAAAGDALAITLPAKMPKHEGNGSEYPSSESYHEGYAEGWNDAIDAAIAAQQGKGGEA</sequence>